<dbReference type="EMBL" id="JADKGY010000029">
    <property type="protein sequence ID" value="MBK9983889.1"/>
    <property type="molecule type" value="Genomic_DNA"/>
</dbReference>
<name>A0A9D7XNY3_9BACT</name>
<dbReference type="Proteomes" id="UP000808337">
    <property type="component" value="Unassembled WGS sequence"/>
</dbReference>
<evidence type="ECO:0000313" key="1">
    <source>
        <dbReference type="EMBL" id="MBK9983889.1"/>
    </source>
</evidence>
<sequence>MEERYIVEFTEGGVGLIETLVTGGLANVVEKTVDTIAGDDHHGWYCTITDKITRLKDSQWGVSKSEAERSLDIT</sequence>
<gene>
    <name evidence="1" type="ORF">IPP15_16230</name>
</gene>
<protein>
    <submittedName>
        <fullName evidence="1">Uncharacterized protein</fullName>
    </submittedName>
</protein>
<proteinExistence type="predicted"/>
<organism evidence="1 2">
    <name type="scientific">Candidatus Opimibacter skivensis</name>
    <dbReference type="NCBI Taxonomy" id="2982028"/>
    <lineage>
        <taxon>Bacteria</taxon>
        <taxon>Pseudomonadati</taxon>
        <taxon>Bacteroidota</taxon>
        <taxon>Saprospiria</taxon>
        <taxon>Saprospirales</taxon>
        <taxon>Saprospiraceae</taxon>
        <taxon>Candidatus Opimibacter</taxon>
    </lineage>
</organism>
<evidence type="ECO:0000313" key="2">
    <source>
        <dbReference type="Proteomes" id="UP000808337"/>
    </source>
</evidence>
<comment type="caution">
    <text evidence="1">The sequence shown here is derived from an EMBL/GenBank/DDBJ whole genome shotgun (WGS) entry which is preliminary data.</text>
</comment>
<reference evidence="1 2" key="1">
    <citation type="submission" date="2020-10" db="EMBL/GenBank/DDBJ databases">
        <title>Connecting structure to function with the recovery of over 1000 high-quality activated sludge metagenome-assembled genomes encoding full-length rRNA genes using long-read sequencing.</title>
        <authorList>
            <person name="Singleton C.M."/>
            <person name="Petriglieri F."/>
            <person name="Kristensen J.M."/>
            <person name="Kirkegaard R.H."/>
            <person name="Michaelsen T.Y."/>
            <person name="Andersen M.H."/>
            <person name="Karst S.M."/>
            <person name="Dueholm M.S."/>
            <person name="Nielsen P.H."/>
            <person name="Albertsen M."/>
        </authorList>
    </citation>
    <scope>NUCLEOTIDE SEQUENCE [LARGE SCALE GENOMIC DNA]</scope>
    <source>
        <strain evidence="1">Ribe_18-Q3-R11-54_MAXAC.273</strain>
    </source>
</reference>
<accession>A0A9D7XNY3</accession>
<dbReference type="AlphaFoldDB" id="A0A9D7XNY3"/>